<proteinExistence type="predicted"/>
<dbReference type="EMBL" id="JBEDNZ010000001">
    <property type="protein sequence ID" value="KAL0851905.1"/>
    <property type="molecule type" value="Genomic_DNA"/>
</dbReference>
<evidence type="ECO:0000313" key="1">
    <source>
        <dbReference type="EMBL" id="KAL0851905.1"/>
    </source>
</evidence>
<protein>
    <submittedName>
        <fullName evidence="1">Uncharacterized protein</fullName>
    </submittedName>
</protein>
<dbReference type="AlphaFoldDB" id="A0ABD0TRT5"/>
<comment type="caution">
    <text evidence="1">The sequence shown here is derived from an EMBL/GenBank/DDBJ whole genome shotgun (WGS) entry which is preliminary data.</text>
</comment>
<feature type="non-terminal residue" evidence="1">
    <location>
        <position position="52"/>
    </location>
</feature>
<sequence length="52" mass="5889">MKEQIQLKLISLITQFSQPSSNQQGMVMLGLNMDYVTLDYDLSDKAILNVLV</sequence>
<evidence type="ECO:0000313" key="2">
    <source>
        <dbReference type="Proteomes" id="UP001549921"/>
    </source>
</evidence>
<organism evidence="1 2">
    <name type="scientific">Loxostege sticticalis</name>
    <name type="common">Beet webworm moth</name>
    <dbReference type="NCBI Taxonomy" id="481309"/>
    <lineage>
        <taxon>Eukaryota</taxon>
        <taxon>Metazoa</taxon>
        <taxon>Ecdysozoa</taxon>
        <taxon>Arthropoda</taxon>
        <taxon>Hexapoda</taxon>
        <taxon>Insecta</taxon>
        <taxon>Pterygota</taxon>
        <taxon>Neoptera</taxon>
        <taxon>Endopterygota</taxon>
        <taxon>Lepidoptera</taxon>
        <taxon>Glossata</taxon>
        <taxon>Ditrysia</taxon>
        <taxon>Pyraloidea</taxon>
        <taxon>Crambidae</taxon>
        <taxon>Pyraustinae</taxon>
        <taxon>Loxostege</taxon>
    </lineage>
</organism>
<accession>A0ABD0TRT5</accession>
<dbReference type="Proteomes" id="UP001549921">
    <property type="component" value="Unassembled WGS sequence"/>
</dbReference>
<reference evidence="1 2" key="1">
    <citation type="submission" date="2024-06" db="EMBL/GenBank/DDBJ databases">
        <title>A chromosome-level genome assembly of beet webworm, Loxostege sticticalis.</title>
        <authorList>
            <person name="Zhang Y."/>
        </authorList>
    </citation>
    <scope>NUCLEOTIDE SEQUENCE [LARGE SCALE GENOMIC DNA]</scope>
    <source>
        <strain evidence="1">AQ028</strain>
        <tissue evidence="1">Male pupae</tissue>
    </source>
</reference>
<name>A0ABD0TRT5_LOXSC</name>
<gene>
    <name evidence="1" type="ORF">ABMA28_000193</name>
</gene>